<sequence length="575" mass="62663">MRGTAKGFTLFTALVSIILIVLAVLLAQSMIRTERNVTDTISDIQEQQEMQAMADLARADAMQVFNFGIRYQIEQYLTNPQNSILITPDTVTWNELVRDFAIANFGGTDSGVQFANRTANHLTNILGSGKGQDFKSFRLDLESNVEQMRVVLQKLFQESVKQDDFFEVIDCPNGVYKECVGTFYVNLNMSRISDEDYEMLPQIRVTNRDTGRVIKEPILPRSNFRIYVPLRIFKALAGAKALAHTPNDAAPTDSDFIRNEADYGLLSARIHNELEELKLGVCDPGSCGARNNPYLPAGHSQGDPCPGDSRPPGIPPVHVDLSGLASMGIDFAGNYGVKDRQSMGDMLREIIKQRLNFVANALAAEYGVGEDEGFDVKRIGPGVLSQVDVGTASEISKKIEYAQSGTASTGTFTGSSGYPNSPLLSGGMCPNLVEGVGAYFERDAEENWEPKTQYVPIGSCIEGGAAEHVECTEAKEFDAFLSFVENDDQYKVNKDNENTYVIRLHDGGLSGFTHRFMGQDNACALDAPPQEQADCQAVVATDWTCYSVNVPPSPTGGMPALPTGGSAQSGCFTQP</sequence>
<protein>
    <submittedName>
        <fullName evidence="2">Uncharacterized protein</fullName>
    </submittedName>
</protein>
<dbReference type="EMBL" id="JAGVWE010000004">
    <property type="protein sequence ID" value="MBS3063295.1"/>
    <property type="molecule type" value="Genomic_DNA"/>
</dbReference>
<evidence type="ECO:0000313" key="2">
    <source>
        <dbReference type="EMBL" id="MBS3063295.1"/>
    </source>
</evidence>
<reference evidence="2" key="2">
    <citation type="submission" date="2021-05" db="EMBL/GenBank/DDBJ databases">
        <title>Protein family content uncovers lineage relationships and bacterial pathway maintenance mechanisms in DPANN archaea.</title>
        <authorList>
            <person name="Castelle C.J."/>
            <person name="Meheust R."/>
            <person name="Jaffe A.L."/>
            <person name="Seitz K."/>
            <person name="Gong X."/>
            <person name="Baker B.J."/>
            <person name="Banfield J.F."/>
        </authorList>
    </citation>
    <scope>NUCLEOTIDE SEQUENCE</scope>
    <source>
        <strain evidence="2">RIFCSPLOWO2_01_FULL_58_19</strain>
    </source>
</reference>
<feature type="region of interest" description="Disordered" evidence="1">
    <location>
        <begin position="293"/>
        <end position="313"/>
    </location>
</feature>
<comment type="caution">
    <text evidence="2">The sequence shown here is derived from an EMBL/GenBank/DDBJ whole genome shotgun (WGS) entry which is preliminary data.</text>
</comment>
<evidence type="ECO:0000313" key="3">
    <source>
        <dbReference type="Proteomes" id="UP000678237"/>
    </source>
</evidence>
<proteinExistence type="predicted"/>
<gene>
    <name evidence="2" type="ORF">J4203_05485</name>
</gene>
<accession>A0A8T4LJ98</accession>
<dbReference type="Proteomes" id="UP000678237">
    <property type="component" value="Unassembled WGS sequence"/>
</dbReference>
<evidence type="ECO:0000256" key="1">
    <source>
        <dbReference type="SAM" id="MobiDB-lite"/>
    </source>
</evidence>
<reference evidence="2" key="1">
    <citation type="submission" date="2021-03" db="EMBL/GenBank/DDBJ databases">
        <authorList>
            <person name="Jaffe A."/>
        </authorList>
    </citation>
    <scope>NUCLEOTIDE SEQUENCE</scope>
    <source>
        <strain evidence="2">RIFCSPLOWO2_01_FULL_58_19</strain>
    </source>
</reference>
<dbReference type="AlphaFoldDB" id="A0A8T4LJ98"/>
<organism evidence="2 3">
    <name type="scientific">Candidatus Iainarchaeum sp</name>
    <dbReference type="NCBI Taxonomy" id="3101447"/>
    <lineage>
        <taxon>Archaea</taxon>
        <taxon>Candidatus Iainarchaeota</taxon>
        <taxon>Candidatus Iainarchaeia</taxon>
        <taxon>Candidatus Iainarchaeales</taxon>
        <taxon>Candidatus Iainarchaeaceae</taxon>
        <taxon>Candidatus Iainarchaeum</taxon>
    </lineage>
</organism>
<name>A0A8T4LJ98_9ARCH</name>